<keyword evidence="2" id="KW-1185">Reference proteome</keyword>
<reference evidence="1" key="1">
    <citation type="submission" date="2022-10" db="EMBL/GenBank/DDBJ databases">
        <title>Characterization and whole genome sequencing of a new Roseateles species, isolated from fresh water.</title>
        <authorList>
            <person name="Guliayeva D.Y."/>
            <person name="Akhremchuk A.E."/>
            <person name="Sikolenko M.A."/>
            <person name="Valentovich L.N."/>
            <person name="Sidarenka A.V."/>
        </authorList>
    </citation>
    <scope>NUCLEOTIDE SEQUENCE</scope>
    <source>
        <strain evidence="1">BIM B-1768</strain>
    </source>
</reference>
<organism evidence="1 2">
    <name type="scientific">Roseateles amylovorans</name>
    <dbReference type="NCBI Taxonomy" id="2978473"/>
    <lineage>
        <taxon>Bacteria</taxon>
        <taxon>Pseudomonadati</taxon>
        <taxon>Pseudomonadota</taxon>
        <taxon>Betaproteobacteria</taxon>
        <taxon>Burkholderiales</taxon>
        <taxon>Sphaerotilaceae</taxon>
        <taxon>Roseateles</taxon>
    </lineage>
</organism>
<dbReference type="EMBL" id="CP104562">
    <property type="protein sequence ID" value="UXH79053.1"/>
    <property type="molecule type" value="Genomic_DNA"/>
</dbReference>
<accession>A0ABY6B672</accession>
<name>A0ABY6B672_9BURK</name>
<protein>
    <submittedName>
        <fullName evidence="1">Uncharacterized protein</fullName>
    </submittedName>
</protein>
<evidence type="ECO:0000313" key="2">
    <source>
        <dbReference type="Proteomes" id="UP001064933"/>
    </source>
</evidence>
<sequence>MSLRYRFIDFASITDDSELLRAIAPPASEMQAFALIGLPLQPFKHVAQHLRKIGAQALLVQESVRDPDFLAEHEAFYSKQHRVISRLCVRLHAFAAPAPAPVTDEAQAARSVLDFLDTLPEPDRQYLGFVTIRPLRHAPIGASILLPSLEADVTCYEHFPVHIAGRDFQVCGTPYLQQDNAVGACAQASIWIALRTQMKRVGNTAYNPADLTRAATRYMAIDRVFPGRQGLVIEQMLEAIRSSGHDPLTLTCEPALPTMIPSAAGVIEQAMPYLESGLPVIATLVPPGGGHAVVCIGRQLAAQPVSSTVRIVTPLGIAYRVASDWVEALIIHNDNTGPYMRLSSGDPKATAYCLEQTKNLIVPLPEAVHMTAKEAEQAALKALAFTCVLLSQYDTTKQMRLMPEGKVVLRTRLVKRHAFRRWALADDELDPALKDWYRTIEMPRLVWLVELHDLELFDPRNPNTCSRIGEFVLDASADTLHGDVTLAARVSCRVLPSYSVPHGLLVLDYGSEVVTLASGAPGKSLSIPWE</sequence>
<evidence type="ECO:0000313" key="1">
    <source>
        <dbReference type="EMBL" id="UXH79053.1"/>
    </source>
</evidence>
<dbReference type="RefSeq" id="WP_261758873.1">
    <property type="nucleotide sequence ID" value="NZ_CP104562.2"/>
</dbReference>
<dbReference type="Proteomes" id="UP001064933">
    <property type="component" value="Chromosome"/>
</dbReference>
<gene>
    <name evidence="1" type="ORF">N4261_03705</name>
</gene>
<proteinExistence type="predicted"/>